<evidence type="ECO:0000313" key="3">
    <source>
        <dbReference type="Proteomes" id="UP000295554"/>
    </source>
</evidence>
<feature type="region of interest" description="Disordered" evidence="1">
    <location>
        <begin position="239"/>
        <end position="295"/>
    </location>
</feature>
<accession>A0A4R5LN67</accession>
<gene>
    <name evidence="2" type="ORF">E2F43_18270</name>
</gene>
<dbReference type="OrthoDB" id="10020074at2"/>
<name>A0A4R5LN67_9GAMM</name>
<evidence type="ECO:0000313" key="2">
    <source>
        <dbReference type="EMBL" id="TDG11657.1"/>
    </source>
</evidence>
<organism evidence="2 3">
    <name type="scientific">Seongchinamella unica</name>
    <dbReference type="NCBI Taxonomy" id="2547392"/>
    <lineage>
        <taxon>Bacteria</taxon>
        <taxon>Pseudomonadati</taxon>
        <taxon>Pseudomonadota</taxon>
        <taxon>Gammaproteobacteria</taxon>
        <taxon>Cellvibrionales</taxon>
        <taxon>Halieaceae</taxon>
        <taxon>Seongchinamella</taxon>
    </lineage>
</organism>
<keyword evidence="3" id="KW-1185">Reference proteome</keyword>
<feature type="compositionally biased region" description="Basic and acidic residues" evidence="1">
    <location>
        <begin position="239"/>
        <end position="259"/>
    </location>
</feature>
<reference evidence="2 3" key="1">
    <citation type="submission" date="2019-03" db="EMBL/GenBank/DDBJ databases">
        <title>Seongchinamella monodicae gen. nov., sp. nov., a novel member of the Gammaproteobacteria isolated from a tidal mudflat of beach.</title>
        <authorList>
            <person name="Yang H.G."/>
            <person name="Kang J.W."/>
            <person name="Lee S.D."/>
        </authorList>
    </citation>
    <scope>NUCLEOTIDE SEQUENCE [LARGE SCALE GENOMIC DNA]</scope>
    <source>
        <strain evidence="2 3">GH4-78</strain>
    </source>
</reference>
<proteinExistence type="predicted"/>
<sequence length="295" mass="32362">MNILDELEERFETAITRNPALSKRLNAEIEVVHELREQAETVRLEILDNANALTGGDAKIEHLLANPEKPLISGESLLLWAAQPPLDIRLAGMDEFYKDLAEKLPANPSDDANHGEVFSSAAKEVPGDWSGVTLELRAANKLRVIAEGYRADHDLEGTPLIARRDKQLNSVGTLLLTVADAGRVPNASPGKSAPAKQKTLMSKLRKALREITGIAAKPFSAFSPAEGWKANFTLDDKRNAGEERERRRAKHVQYDDNRDSPGGADDGYTFDAEDDEAGNFIKGTQGLVDSRDKEN</sequence>
<comment type="caution">
    <text evidence="2">The sequence shown here is derived from an EMBL/GenBank/DDBJ whole genome shotgun (WGS) entry which is preliminary data.</text>
</comment>
<evidence type="ECO:0000256" key="1">
    <source>
        <dbReference type="SAM" id="MobiDB-lite"/>
    </source>
</evidence>
<dbReference type="EMBL" id="SMSE01000005">
    <property type="protein sequence ID" value="TDG11657.1"/>
    <property type="molecule type" value="Genomic_DNA"/>
</dbReference>
<dbReference type="Proteomes" id="UP000295554">
    <property type="component" value="Unassembled WGS sequence"/>
</dbReference>
<dbReference type="AlphaFoldDB" id="A0A4R5LN67"/>
<protein>
    <submittedName>
        <fullName evidence="2">Uncharacterized protein</fullName>
    </submittedName>
</protein>
<dbReference type="RefSeq" id="WP_133215433.1">
    <property type="nucleotide sequence ID" value="NZ_SMSE01000005.1"/>
</dbReference>